<evidence type="ECO:0000256" key="1">
    <source>
        <dbReference type="SAM" id="SignalP"/>
    </source>
</evidence>
<accession>A0A9N7NSC3</accession>
<dbReference type="Gene3D" id="1.20.140.40">
    <property type="entry name" value="Invertase/pectin methylesterase inhibitor family protein"/>
    <property type="match status" value="1"/>
</dbReference>
<gene>
    <name evidence="2" type="ORF">SHERM_07762</name>
</gene>
<organism evidence="2 3">
    <name type="scientific">Striga hermonthica</name>
    <name type="common">Purple witchweed</name>
    <name type="synonym">Buchnera hermonthica</name>
    <dbReference type="NCBI Taxonomy" id="68872"/>
    <lineage>
        <taxon>Eukaryota</taxon>
        <taxon>Viridiplantae</taxon>
        <taxon>Streptophyta</taxon>
        <taxon>Embryophyta</taxon>
        <taxon>Tracheophyta</taxon>
        <taxon>Spermatophyta</taxon>
        <taxon>Magnoliopsida</taxon>
        <taxon>eudicotyledons</taxon>
        <taxon>Gunneridae</taxon>
        <taxon>Pentapetalae</taxon>
        <taxon>asterids</taxon>
        <taxon>lamiids</taxon>
        <taxon>Lamiales</taxon>
        <taxon>Orobanchaceae</taxon>
        <taxon>Buchnereae</taxon>
        <taxon>Striga</taxon>
    </lineage>
</organism>
<keyword evidence="3" id="KW-1185">Reference proteome</keyword>
<proteinExistence type="predicted"/>
<name>A0A9N7NSC3_STRHE</name>
<comment type="caution">
    <text evidence="2">The sequence shown here is derived from an EMBL/GenBank/DDBJ whole genome shotgun (WGS) entry which is preliminary data.</text>
</comment>
<dbReference type="Proteomes" id="UP001153555">
    <property type="component" value="Unassembled WGS sequence"/>
</dbReference>
<protein>
    <recommendedName>
        <fullName evidence="4">Pectinesterase inhibitor domain-containing protein</fullName>
    </recommendedName>
</protein>
<dbReference type="InterPro" id="IPR035513">
    <property type="entry name" value="Invertase/methylesterase_inhib"/>
</dbReference>
<feature type="chain" id="PRO_5040406376" description="Pectinesterase inhibitor domain-containing protein" evidence="1">
    <location>
        <begin position="28"/>
        <end position="149"/>
    </location>
</feature>
<reference evidence="2" key="1">
    <citation type="submission" date="2019-12" db="EMBL/GenBank/DDBJ databases">
        <authorList>
            <person name="Scholes J."/>
        </authorList>
    </citation>
    <scope>NUCLEOTIDE SEQUENCE</scope>
</reference>
<dbReference type="EMBL" id="CACSLK010034598">
    <property type="protein sequence ID" value="CAA0841887.1"/>
    <property type="molecule type" value="Genomic_DNA"/>
</dbReference>
<dbReference type="SUPFAM" id="SSF101148">
    <property type="entry name" value="Plant invertase/pectin methylesterase inhibitor"/>
    <property type="match status" value="1"/>
</dbReference>
<keyword evidence="1" id="KW-0732">Signal</keyword>
<evidence type="ECO:0000313" key="2">
    <source>
        <dbReference type="EMBL" id="CAA0841887.1"/>
    </source>
</evidence>
<evidence type="ECO:0008006" key="4">
    <source>
        <dbReference type="Google" id="ProtNLM"/>
    </source>
</evidence>
<dbReference type="AlphaFoldDB" id="A0A9N7NSC3"/>
<dbReference type="OrthoDB" id="909794at2759"/>
<feature type="signal peptide" evidence="1">
    <location>
        <begin position="1"/>
        <end position="27"/>
    </location>
</feature>
<sequence>MNKLSTHNSFLFFLLLLITVLSYPTNGSKIETIANHNSELTNLPFVIIVTEDIIRRICYQTSDFDLCHHILIEFEGQTLYPKPLAHVLSTEKEHVKSTLKKTLWAQDTMQDPRTSNLALRQTYDKCLADYTEAMDMLTRAEKSAEISRH</sequence>
<evidence type="ECO:0000313" key="3">
    <source>
        <dbReference type="Proteomes" id="UP001153555"/>
    </source>
</evidence>